<dbReference type="Proteomes" id="UP001589810">
    <property type="component" value="Unassembled WGS sequence"/>
</dbReference>
<dbReference type="Gene3D" id="1.10.1740.10">
    <property type="match status" value="1"/>
</dbReference>
<dbReference type="InterPro" id="IPR013324">
    <property type="entry name" value="RNA_pol_sigma_r3/r4-like"/>
</dbReference>
<dbReference type="PANTHER" id="PTHR43133">
    <property type="entry name" value="RNA POLYMERASE ECF-TYPE SIGMA FACTO"/>
    <property type="match status" value="1"/>
</dbReference>
<dbReference type="SUPFAM" id="SSF88946">
    <property type="entry name" value="Sigma2 domain of RNA polymerase sigma factors"/>
    <property type="match status" value="1"/>
</dbReference>
<accession>A0ABV6MV32</accession>
<dbReference type="InterPro" id="IPR013249">
    <property type="entry name" value="RNA_pol_sigma70_r4_t2"/>
</dbReference>
<dbReference type="Pfam" id="PF08281">
    <property type="entry name" value="Sigma70_r4_2"/>
    <property type="match status" value="1"/>
</dbReference>
<dbReference type="InterPro" id="IPR039425">
    <property type="entry name" value="RNA_pol_sigma-70-like"/>
</dbReference>
<organism evidence="8 9">
    <name type="scientific">Kutzneria chonburiensis</name>
    <dbReference type="NCBI Taxonomy" id="1483604"/>
    <lineage>
        <taxon>Bacteria</taxon>
        <taxon>Bacillati</taxon>
        <taxon>Actinomycetota</taxon>
        <taxon>Actinomycetes</taxon>
        <taxon>Pseudonocardiales</taxon>
        <taxon>Pseudonocardiaceae</taxon>
        <taxon>Kutzneria</taxon>
    </lineage>
</organism>
<dbReference type="Pfam" id="PF04542">
    <property type="entry name" value="Sigma70_r2"/>
    <property type="match status" value="1"/>
</dbReference>
<dbReference type="EMBL" id="JBHLUD010000006">
    <property type="protein sequence ID" value="MFC0543676.1"/>
    <property type="molecule type" value="Genomic_DNA"/>
</dbReference>
<dbReference type="InterPro" id="IPR036388">
    <property type="entry name" value="WH-like_DNA-bd_sf"/>
</dbReference>
<dbReference type="Gene3D" id="1.10.10.10">
    <property type="entry name" value="Winged helix-like DNA-binding domain superfamily/Winged helix DNA-binding domain"/>
    <property type="match status" value="1"/>
</dbReference>
<dbReference type="PANTHER" id="PTHR43133:SF8">
    <property type="entry name" value="RNA POLYMERASE SIGMA FACTOR HI_1459-RELATED"/>
    <property type="match status" value="1"/>
</dbReference>
<proteinExistence type="inferred from homology"/>
<keyword evidence="2" id="KW-0805">Transcription regulation</keyword>
<evidence type="ECO:0000313" key="9">
    <source>
        <dbReference type="Proteomes" id="UP001589810"/>
    </source>
</evidence>
<name>A0ABV6MV32_9PSEU</name>
<evidence type="ECO:0000259" key="6">
    <source>
        <dbReference type="Pfam" id="PF04542"/>
    </source>
</evidence>
<comment type="similarity">
    <text evidence="1">Belongs to the sigma-70 factor family. ECF subfamily.</text>
</comment>
<reference evidence="8 9" key="1">
    <citation type="submission" date="2024-09" db="EMBL/GenBank/DDBJ databases">
        <authorList>
            <person name="Sun Q."/>
            <person name="Mori K."/>
        </authorList>
    </citation>
    <scope>NUCLEOTIDE SEQUENCE [LARGE SCALE GENOMIC DNA]</scope>
    <source>
        <strain evidence="8 9">TBRC 1432</strain>
    </source>
</reference>
<sequence length="301" mass="32902">MLSDVELVRAARDGDVGAVGLLLTRHEAGMKAVALSILGFGPDAEDAVQDASLAALRRIGDLRDAASVGPWLRMIVRNACRLRLRSVRTVVPVAEPPAPVDLLSPDRVLDSHASRDWIWHAVNELSPSLRQAVLLRYFTDVNSYEQIATILELPVGTVRSRLNQARGKLAEALKATADHAHVDAGAVNAASAREAVETLEVAERGEFPALVADRWLPETEFVAGNGLIRGGREMLTYGMHKDLSEGVHQRFVQAVSSRDVTIWTMDLLSPPDDPEHCPPGVVWVMTRRAGRFAKIRLFHPA</sequence>
<dbReference type="InterPro" id="IPR014284">
    <property type="entry name" value="RNA_pol_sigma-70_dom"/>
</dbReference>
<evidence type="ECO:0000313" key="8">
    <source>
        <dbReference type="EMBL" id="MFC0543676.1"/>
    </source>
</evidence>
<dbReference type="CDD" id="cd06171">
    <property type="entry name" value="Sigma70_r4"/>
    <property type="match status" value="1"/>
</dbReference>
<feature type="domain" description="RNA polymerase sigma factor 70 region 4 type 2" evidence="7">
    <location>
        <begin position="116"/>
        <end position="169"/>
    </location>
</feature>
<dbReference type="InterPro" id="IPR007627">
    <property type="entry name" value="RNA_pol_sigma70_r2"/>
</dbReference>
<dbReference type="RefSeq" id="WP_273940226.1">
    <property type="nucleotide sequence ID" value="NZ_CP097263.1"/>
</dbReference>
<feature type="domain" description="RNA polymerase sigma-70 region 2" evidence="6">
    <location>
        <begin position="23"/>
        <end position="86"/>
    </location>
</feature>
<evidence type="ECO:0000256" key="1">
    <source>
        <dbReference type="ARBA" id="ARBA00010641"/>
    </source>
</evidence>
<keyword evidence="3" id="KW-0731">Sigma factor</keyword>
<dbReference type="SUPFAM" id="SSF88659">
    <property type="entry name" value="Sigma3 and sigma4 domains of RNA polymerase sigma factors"/>
    <property type="match status" value="1"/>
</dbReference>
<evidence type="ECO:0000256" key="2">
    <source>
        <dbReference type="ARBA" id="ARBA00023015"/>
    </source>
</evidence>
<keyword evidence="4" id="KW-0238">DNA-binding</keyword>
<evidence type="ECO:0000256" key="5">
    <source>
        <dbReference type="ARBA" id="ARBA00023163"/>
    </source>
</evidence>
<keyword evidence="9" id="KW-1185">Reference proteome</keyword>
<protein>
    <submittedName>
        <fullName evidence="8">RNA polymerase sigma factor</fullName>
    </submittedName>
</protein>
<dbReference type="InterPro" id="IPR013325">
    <property type="entry name" value="RNA_pol_sigma_r2"/>
</dbReference>
<gene>
    <name evidence="8" type="ORF">ACFFH7_19390</name>
</gene>
<dbReference type="NCBIfam" id="TIGR02937">
    <property type="entry name" value="sigma70-ECF"/>
    <property type="match status" value="1"/>
</dbReference>
<evidence type="ECO:0000259" key="7">
    <source>
        <dbReference type="Pfam" id="PF08281"/>
    </source>
</evidence>
<comment type="caution">
    <text evidence="8">The sequence shown here is derived from an EMBL/GenBank/DDBJ whole genome shotgun (WGS) entry which is preliminary data.</text>
</comment>
<evidence type="ECO:0000256" key="3">
    <source>
        <dbReference type="ARBA" id="ARBA00023082"/>
    </source>
</evidence>
<evidence type="ECO:0000256" key="4">
    <source>
        <dbReference type="ARBA" id="ARBA00023125"/>
    </source>
</evidence>
<keyword evidence="5" id="KW-0804">Transcription</keyword>